<gene>
    <name evidence="1" type="ORF">NCTC13093_00267</name>
</gene>
<sequence>MLLVAGAKRSYCIIGEAQLYSDSENSSSKATADDCKFATLNTTFLRV</sequence>
<proteinExistence type="predicted"/>
<reference evidence="1 2" key="1">
    <citation type="submission" date="2018-06" db="EMBL/GenBank/DDBJ databases">
        <authorList>
            <consortium name="Pathogen Informatics"/>
            <person name="Doyle S."/>
        </authorList>
    </citation>
    <scope>NUCLEOTIDE SEQUENCE [LARGE SCALE GENOMIC DNA]</scope>
    <source>
        <strain evidence="1 2">NCTC13093</strain>
    </source>
</reference>
<evidence type="ECO:0000313" key="2">
    <source>
        <dbReference type="Proteomes" id="UP000250086"/>
    </source>
</evidence>
<organism evidence="1 2">
    <name type="scientific">Anaerobiospirillum thomasii</name>
    <dbReference type="NCBI Taxonomy" id="179995"/>
    <lineage>
        <taxon>Bacteria</taxon>
        <taxon>Pseudomonadati</taxon>
        <taxon>Pseudomonadota</taxon>
        <taxon>Gammaproteobacteria</taxon>
        <taxon>Aeromonadales</taxon>
        <taxon>Succinivibrionaceae</taxon>
        <taxon>Anaerobiospirillum</taxon>
    </lineage>
</organism>
<dbReference type="RefSeq" id="WP_172458098.1">
    <property type="nucleotide sequence ID" value="NZ_UAPU01000006.1"/>
</dbReference>
<accession>A0A2X0VE13</accession>
<dbReference type="AlphaFoldDB" id="A0A2X0VE13"/>
<evidence type="ECO:0000313" key="1">
    <source>
        <dbReference type="EMBL" id="SPT68917.1"/>
    </source>
</evidence>
<keyword evidence="2" id="KW-1185">Reference proteome</keyword>
<dbReference type="EMBL" id="UAPV01000001">
    <property type="protein sequence ID" value="SPT68917.1"/>
    <property type="molecule type" value="Genomic_DNA"/>
</dbReference>
<protein>
    <submittedName>
        <fullName evidence="1">Uncharacterized protein</fullName>
    </submittedName>
</protein>
<dbReference type="Proteomes" id="UP000250086">
    <property type="component" value="Unassembled WGS sequence"/>
</dbReference>
<name>A0A2X0VE13_9GAMM</name>